<keyword evidence="1" id="KW-0808">Transferase</keyword>
<evidence type="ECO:0000256" key="2">
    <source>
        <dbReference type="ARBA" id="ARBA00023315"/>
    </source>
</evidence>
<name>A0AAQ3N0K8_VIGMU</name>
<dbReference type="Gene3D" id="3.30.559.10">
    <property type="entry name" value="Chloramphenicol acetyltransferase-like domain"/>
    <property type="match status" value="2"/>
</dbReference>
<dbReference type="InterPro" id="IPR051504">
    <property type="entry name" value="Plant_metabolite_acyltrans"/>
</dbReference>
<keyword evidence="2" id="KW-0012">Acyltransferase</keyword>
<organism evidence="4 5">
    <name type="scientific">Vigna mungo</name>
    <name type="common">Black gram</name>
    <name type="synonym">Phaseolus mungo</name>
    <dbReference type="NCBI Taxonomy" id="3915"/>
    <lineage>
        <taxon>Eukaryota</taxon>
        <taxon>Viridiplantae</taxon>
        <taxon>Streptophyta</taxon>
        <taxon>Embryophyta</taxon>
        <taxon>Tracheophyta</taxon>
        <taxon>Spermatophyta</taxon>
        <taxon>Magnoliopsida</taxon>
        <taxon>eudicotyledons</taxon>
        <taxon>Gunneridae</taxon>
        <taxon>Pentapetalae</taxon>
        <taxon>rosids</taxon>
        <taxon>fabids</taxon>
        <taxon>Fabales</taxon>
        <taxon>Fabaceae</taxon>
        <taxon>Papilionoideae</taxon>
        <taxon>50 kb inversion clade</taxon>
        <taxon>NPAAA clade</taxon>
        <taxon>indigoferoid/millettioid clade</taxon>
        <taxon>Phaseoleae</taxon>
        <taxon>Vigna</taxon>
    </lineage>
</organism>
<protein>
    <submittedName>
        <fullName evidence="4">Uncharacterized protein</fullName>
    </submittedName>
</protein>
<proteinExistence type="predicted"/>
<evidence type="ECO:0000313" key="5">
    <source>
        <dbReference type="Proteomes" id="UP001374535"/>
    </source>
</evidence>
<gene>
    <name evidence="4" type="ORF">V8G54_026502</name>
</gene>
<evidence type="ECO:0000256" key="3">
    <source>
        <dbReference type="SAM" id="MobiDB-lite"/>
    </source>
</evidence>
<dbReference type="EMBL" id="CP144693">
    <property type="protein sequence ID" value="WVZ00433.1"/>
    <property type="molecule type" value="Genomic_DNA"/>
</dbReference>
<feature type="region of interest" description="Disordered" evidence="3">
    <location>
        <begin position="466"/>
        <end position="485"/>
    </location>
</feature>
<dbReference type="Proteomes" id="UP001374535">
    <property type="component" value="Chromosome 8"/>
</dbReference>
<dbReference type="PANTHER" id="PTHR31625">
    <property type="match status" value="1"/>
</dbReference>
<accession>A0AAQ3N0K8</accession>
<evidence type="ECO:0000313" key="4">
    <source>
        <dbReference type="EMBL" id="WVZ00433.1"/>
    </source>
</evidence>
<reference evidence="4 5" key="1">
    <citation type="journal article" date="2023" name="Life. Sci Alliance">
        <title>Evolutionary insights into 3D genome organization and epigenetic landscape of Vigna mungo.</title>
        <authorList>
            <person name="Junaid A."/>
            <person name="Singh B."/>
            <person name="Bhatia S."/>
        </authorList>
    </citation>
    <scope>NUCLEOTIDE SEQUENCE [LARGE SCALE GENOMIC DNA]</scope>
    <source>
        <strain evidence="4">Urdbean</strain>
    </source>
</reference>
<keyword evidence="5" id="KW-1185">Reference proteome</keyword>
<dbReference type="InterPro" id="IPR023213">
    <property type="entry name" value="CAT-like_dom_sf"/>
</dbReference>
<dbReference type="GO" id="GO:0016747">
    <property type="term" value="F:acyltransferase activity, transferring groups other than amino-acyl groups"/>
    <property type="evidence" value="ECO:0007669"/>
    <property type="project" value="UniProtKB-ARBA"/>
</dbReference>
<dbReference type="Pfam" id="PF02458">
    <property type="entry name" value="Transferase"/>
    <property type="match status" value="1"/>
</dbReference>
<dbReference type="AlphaFoldDB" id="A0AAQ3N0K8"/>
<sequence length="531" mass="60720">MAEVRTHKLVEKSHVARASLPSSTTRTTSSLPLSFLDLPLAGPVYVKRQFFYQFPHSTHHFCETTLPTLKHSLSLILQHFFPLAGNLLCPPPPHKPFIRCTDHDTVPLTIIESKSDFNHLSSNHPKSLHELGHLNPELTFATMHDDTFIFPLVALQATVFESHGLCIAITYCHVMDGKCCNHFMKSWSSLCQSGGVDLTLVENSPPCFDREVLRDPRGELEDIFLRDYFEERSTWKDKLIDQTPKHEEYYKATIVFGRDDIEGLKRWVLAQWKKNDEFNSPQYLSKFVVVCALVWTSLVKTRCKDEDDEEEKEEYFRFAVDCRGRLGYPLPETYFGNCLALCYTMLKRNELKGEDGFVNAVKVIEKTASDMKSEPFKEAQHWRTLFVKTFVLGTPLLVTGSPNFEVYETDFGFGRPTKVEMVHSFKCMSLAESRDEEGGLEVGLVCKSEEMPTNRDFGCQRANPDVAEMPRLSDPSSPSLQRSGEKKLVLYRPELEPKGEGEGCLPIMRWKKKEKVVTVDRNKTLEEALKV</sequence>
<evidence type="ECO:0000256" key="1">
    <source>
        <dbReference type="ARBA" id="ARBA00022679"/>
    </source>
</evidence>